<dbReference type="AlphaFoldDB" id="A0A8H4LZW6"/>
<feature type="region of interest" description="Disordered" evidence="1">
    <location>
        <begin position="46"/>
        <end position="69"/>
    </location>
</feature>
<proteinExistence type="predicted"/>
<organism evidence="2 3">
    <name type="scientific">Ophiocordyceps sinensis</name>
    <dbReference type="NCBI Taxonomy" id="72228"/>
    <lineage>
        <taxon>Eukaryota</taxon>
        <taxon>Fungi</taxon>
        <taxon>Dikarya</taxon>
        <taxon>Ascomycota</taxon>
        <taxon>Pezizomycotina</taxon>
        <taxon>Sordariomycetes</taxon>
        <taxon>Hypocreomycetidae</taxon>
        <taxon>Hypocreales</taxon>
        <taxon>Ophiocordycipitaceae</taxon>
        <taxon>Ophiocordyceps</taxon>
    </lineage>
</organism>
<dbReference type="Proteomes" id="UP000557566">
    <property type="component" value="Unassembled WGS sequence"/>
</dbReference>
<evidence type="ECO:0000313" key="3">
    <source>
        <dbReference type="Proteomes" id="UP000557566"/>
    </source>
</evidence>
<sequence>MTGYKMLWIENRLQSRGETWCDLKGLNPSAWKVESRQRIIHKRPCIGTCMRPPSKPTRRASGIRMSPIKPRPWPLRVSLSNPNMSILTKHST</sequence>
<name>A0A8H4LZW6_9HYPO</name>
<gene>
    <name evidence="2" type="ORF">G6O67_004255</name>
</gene>
<comment type="caution">
    <text evidence="2">The sequence shown here is derived from an EMBL/GenBank/DDBJ whole genome shotgun (WGS) entry which is preliminary data.</text>
</comment>
<keyword evidence="3" id="KW-1185">Reference proteome</keyword>
<reference evidence="2 3" key="1">
    <citation type="journal article" date="2020" name="Genome Biol. Evol.">
        <title>A new high-quality draft genome assembly of the Chinese cordyceps Ophiocordyceps sinensis.</title>
        <authorList>
            <person name="Shu R."/>
            <person name="Zhang J."/>
            <person name="Meng Q."/>
            <person name="Zhang H."/>
            <person name="Zhou G."/>
            <person name="Li M."/>
            <person name="Wu P."/>
            <person name="Zhao Y."/>
            <person name="Chen C."/>
            <person name="Qin Q."/>
        </authorList>
    </citation>
    <scope>NUCLEOTIDE SEQUENCE [LARGE SCALE GENOMIC DNA]</scope>
    <source>
        <strain evidence="2 3">IOZ07</strain>
    </source>
</reference>
<evidence type="ECO:0000313" key="2">
    <source>
        <dbReference type="EMBL" id="KAF4507792.1"/>
    </source>
</evidence>
<dbReference type="EMBL" id="JAAVMX010000005">
    <property type="protein sequence ID" value="KAF4507792.1"/>
    <property type="molecule type" value="Genomic_DNA"/>
</dbReference>
<protein>
    <submittedName>
        <fullName evidence="2">Uncharacterized protein</fullName>
    </submittedName>
</protein>
<accession>A0A8H4LZW6</accession>
<evidence type="ECO:0000256" key="1">
    <source>
        <dbReference type="SAM" id="MobiDB-lite"/>
    </source>
</evidence>